<evidence type="ECO:0000313" key="2">
    <source>
        <dbReference type="EMBL" id="MFC4326761.1"/>
    </source>
</evidence>
<gene>
    <name evidence="2" type="ORF">ACFPC0_02690</name>
</gene>
<feature type="region of interest" description="Disordered" evidence="1">
    <location>
        <begin position="110"/>
        <end position="170"/>
    </location>
</feature>
<dbReference type="PRINTS" id="PR01217">
    <property type="entry name" value="PRICHEXTENSN"/>
</dbReference>
<protein>
    <submittedName>
        <fullName evidence="2">Helix-turn-helix domain-containing protein</fullName>
    </submittedName>
</protein>
<evidence type="ECO:0000256" key="1">
    <source>
        <dbReference type="SAM" id="MobiDB-lite"/>
    </source>
</evidence>
<dbReference type="RefSeq" id="WP_381736852.1">
    <property type="nucleotide sequence ID" value="NZ_JBHSDP010000004.1"/>
</dbReference>
<reference evidence="3" key="1">
    <citation type="journal article" date="2019" name="Int. J. Syst. Evol. Microbiol.">
        <title>The Global Catalogue of Microorganisms (GCM) 10K type strain sequencing project: providing services to taxonomists for standard genome sequencing and annotation.</title>
        <authorList>
            <consortium name="The Broad Institute Genomics Platform"/>
            <consortium name="The Broad Institute Genome Sequencing Center for Infectious Disease"/>
            <person name="Wu L."/>
            <person name="Ma J."/>
        </authorList>
    </citation>
    <scope>NUCLEOTIDE SEQUENCE [LARGE SCALE GENOMIC DNA]</scope>
    <source>
        <strain evidence="3">PCU 347</strain>
    </source>
</reference>
<organism evidence="2 3">
    <name type="scientific">Streptomyces andamanensis</name>
    <dbReference type="NCBI Taxonomy" id="1565035"/>
    <lineage>
        <taxon>Bacteria</taxon>
        <taxon>Bacillati</taxon>
        <taxon>Actinomycetota</taxon>
        <taxon>Actinomycetes</taxon>
        <taxon>Kitasatosporales</taxon>
        <taxon>Streptomycetaceae</taxon>
        <taxon>Streptomyces</taxon>
    </lineage>
</organism>
<dbReference type="EMBL" id="JBHSDP010000004">
    <property type="protein sequence ID" value="MFC4326761.1"/>
    <property type="molecule type" value="Genomic_DNA"/>
</dbReference>
<comment type="caution">
    <text evidence="2">The sequence shown here is derived from an EMBL/GenBank/DDBJ whole genome shotgun (WGS) entry which is preliminary data.</text>
</comment>
<keyword evidence="3" id="KW-1185">Reference proteome</keyword>
<evidence type="ECO:0000313" key="3">
    <source>
        <dbReference type="Proteomes" id="UP001595824"/>
    </source>
</evidence>
<sequence>MDIQNLSAPSCSQPLNPRGITHIRTRHTTRFTVVGNHLVQHGVLSLTAIGLACHIQSLPSGARVDIKTLAARFPEGETRIAAALRELEAHGYLARIRERLPSGRLVTYTVSYNQPQPPPRPRPTRAAAPKTPEPPEPPPPAPMDPPPPAPSAPEAAPAPPPPAPLPAPLAPDLARHRTATALLAGLHRHDPRLLLSERAVRRLAPAVAAWLERGAHPDAVRHALTANLPRDPLRHPEALLAHRLTELLPPPAPPVPAPPPSGAEAAPPPFHNCERCERAIRTPHPGAYCRDCRAAGLDTAPAA</sequence>
<proteinExistence type="predicted"/>
<dbReference type="Proteomes" id="UP001595824">
    <property type="component" value="Unassembled WGS sequence"/>
</dbReference>
<name>A0ABV8T6H9_9ACTN</name>
<feature type="compositionally biased region" description="Pro residues" evidence="1">
    <location>
        <begin position="131"/>
        <end position="169"/>
    </location>
</feature>
<accession>A0ABV8T6H9</accession>